<feature type="compositionally biased region" description="Basic and acidic residues" evidence="1">
    <location>
        <begin position="1"/>
        <end position="10"/>
    </location>
</feature>
<organism evidence="2 3">
    <name type="scientific">Tieghemiomyces parasiticus</name>
    <dbReference type="NCBI Taxonomy" id="78921"/>
    <lineage>
        <taxon>Eukaryota</taxon>
        <taxon>Fungi</taxon>
        <taxon>Fungi incertae sedis</taxon>
        <taxon>Zoopagomycota</taxon>
        <taxon>Kickxellomycotina</taxon>
        <taxon>Dimargaritomycetes</taxon>
        <taxon>Dimargaritales</taxon>
        <taxon>Dimargaritaceae</taxon>
        <taxon>Tieghemiomyces</taxon>
    </lineage>
</organism>
<keyword evidence="3" id="KW-1185">Reference proteome</keyword>
<name>A0A9W8AFX6_9FUNG</name>
<sequence>MSAEAPKKTDTGPQAKEAGQRYTVVFKPDTPDEVIEKSMEDVKKQAELKGHDQISFIEEDQEMRIQ</sequence>
<accession>A0A9W8AFX6</accession>
<evidence type="ECO:0000256" key="1">
    <source>
        <dbReference type="SAM" id="MobiDB-lite"/>
    </source>
</evidence>
<reference evidence="2" key="1">
    <citation type="submission" date="2022-07" db="EMBL/GenBank/DDBJ databases">
        <title>Phylogenomic reconstructions and comparative analyses of Kickxellomycotina fungi.</title>
        <authorList>
            <person name="Reynolds N.K."/>
            <person name="Stajich J.E."/>
            <person name="Barry K."/>
            <person name="Grigoriev I.V."/>
            <person name="Crous P."/>
            <person name="Smith M.E."/>
        </authorList>
    </citation>
    <scope>NUCLEOTIDE SEQUENCE</scope>
    <source>
        <strain evidence="2">RSA 861</strain>
    </source>
</reference>
<evidence type="ECO:0000313" key="2">
    <source>
        <dbReference type="EMBL" id="KAJ1929925.1"/>
    </source>
</evidence>
<protein>
    <recommendedName>
        <fullName evidence="4">Inhibitor I9 domain-containing protein</fullName>
    </recommendedName>
</protein>
<comment type="caution">
    <text evidence="2">The sequence shown here is derived from an EMBL/GenBank/DDBJ whole genome shotgun (WGS) entry which is preliminary data.</text>
</comment>
<feature type="region of interest" description="Disordered" evidence="1">
    <location>
        <begin position="1"/>
        <end position="21"/>
    </location>
</feature>
<dbReference type="AlphaFoldDB" id="A0A9W8AFX6"/>
<evidence type="ECO:0000313" key="3">
    <source>
        <dbReference type="Proteomes" id="UP001150569"/>
    </source>
</evidence>
<dbReference type="Proteomes" id="UP001150569">
    <property type="component" value="Unassembled WGS sequence"/>
</dbReference>
<dbReference type="EMBL" id="JANBPT010000020">
    <property type="protein sequence ID" value="KAJ1929925.1"/>
    <property type="molecule type" value="Genomic_DNA"/>
</dbReference>
<evidence type="ECO:0008006" key="4">
    <source>
        <dbReference type="Google" id="ProtNLM"/>
    </source>
</evidence>
<proteinExistence type="predicted"/>
<gene>
    <name evidence="2" type="ORF">IWQ60_000729</name>
</gene>